<evidence type="ECO:0000259" key="7">
    <source>
        <dbReference type="Pfam" id="PF01095"/>
    </source>
</evidence>
<dbReference type="Proteomes" id="UP000826271">
    <property type="component" value="Unassembled WGS sequence"/>
</dbReference>
<dbReference type="GO" id="GO:0030599">
    <property type="term" value="F:pectinesterase activity"/>
    <property type="evidence" value="ECO:0007669"/>
    <property type="project" value="UniProtKB-EC"/>
</dbReference>
<comment type="catalytic activity">
    <reaction evidence="5">
        <text>[(1-&gt;4)-alpha-D-galacturonosyl methyl ester](n) + n H2O = [(1-&gt;4)-alpha-D-galacturonosyl](n) + n methanol + n H(+)</text>
        <dbReference type="Rhea" id="RHEA:22380"/>
        <dbReference type="Rhea" id="RHEA-COMP:14570"/>
        <dbReference type="Rhea" id="RHEA-COMP:14573"/>
        <dbReference type="ChEBI" id="CHEBI:15377"/>
        <dbReference type="ChEBI" id="CHEBI:15378"/>
        <dbReference type="ChEBI" id="CHEBI:17790"/>
        <dbReference type="ChEBI" id="CHEBI:140522"/>
        <dbReference type="ChEBI" id="CHEBI:140523"/>
        <dbReference type="EC" id="3.1.1.11"/>
    </reaction>
</comment>
<dbReference type="AlphaFoldDB" id="A0AAV6X957"/>
<dbReference type="InterPro" id="IPR000070">
    <property type="entry name" value="Pectinesterase_cat"/>
</dbReference>
<keyword evidence="3" id="KW-0063">Aspartyl esterase</keyword>
<dbReference type="InterPro" id="IPR011050">
    <property type="entry name" value="Pectin_lyase_fold/virulence"/>
</dbReference>
<dbReference type="GO" id="GO:0042545">
    <property type="term" value="P:cell wall modification"/>
    <property type="evidence" value="ECO:0007669"/>
    <property type="project" value="InterPro"/>
</dbReference>
<dbReference type="Pfam" id="PF01095">
    <property type="entry name" value="Pectinesterase"/>
    <property type="match status" value="1"/>
</dbReference>
<dbReference type="SUPFAM" id="SSF51126">
    <property type="entry name" value="Pectin lyase-like"/>
    <property type="match status" value="1"/>
</dbReference>
<evidence type="ECO:0000256" key="2">
    <source>
        <dbReference type="ARBA" id="ARBA00022801"/>
    </source>
</evidence>
<keyword evidence="6" id="KW-0812">Transmembrane</keyword>
<dbReference type="PANTHER" id="PTHR31707">
    <property type="entry name" value="PECTINESTERASE"/>
    <property type="match status" value="1"/>
</dbReference>
<keyword evidence="6" id="KW-0472">Membrane</keyword>
<evidence type="ECO:0000256" key="6">
    <source>
        <dbReference type="SAM" id="Phobius"/>
    </source>
</evidence>
<keyword evidence="6" id="KW-1133">Transmembrane helix</keyword>
<dbReference type="Gene3D" id="2.160.20.10">
    <property type="entry name" value="Single-stranded right-handed beta-helix, Pectin lyase-like"/>
    <property type="match status" value="1"/>
</dbReference>
<dbReference type="EMBL" id="WHWC01000007">
    <property type="protein sequence ID" value="KAG8379068.1"/>
    <property type="molecule type" value="Genomic_DNA"/>
</dbReference>
<keyword evidence="2" id="KW-0378">Hydrolase</keyword>
<reference evidence="8" key="1">
    <citation type="submission" date="2019-10" db="EMBL/GenBank/DDBJ databases">
        <authorList>
            <person name="Zhang R."/>
            <person name="Pan Y."/>
            <person name="Wang J."/>
            <person name="Ma R."/>
            <person name="Yu S."/>
        </authorList>
    </citation>
    <scope>NUCLEOTIDE SEQUENCE</scope>
    <source>
        <strain evidence="8">LA-IB0</strain>
        <tissue evidence="8">Leaf</tissue>
    </source>
</reference>
<evidence type="ECO:0000256" key="5">
    <source>
        <dbReference type="ARBA" id="ARBA00047928"/>
    </source>
</evidence>
<evidence type="ECO:0000256" key="1">
    <source>
        <dbReference type="ARBA" id="ARBA00005184"/>
    </source>
</evidence>
<feature type="domain" description="Pectinesterase catalytic" evidence="7">
    <location>
        <begin position="122"/>
        <end position="345"/>
    </location>
</feature>
<keyword evidence="4" id="KW-0961">Cell wall biogenesis/degradation</keyword>
<keyword evidence="9" id="KW-1185">Reference proteome</keyword>
<comment type="caution">
    <text evidence="8">The sequence shown here is derived from an EMBL/GenBank/DDBJ whole genome shotgun (WGS) entry which is preliminary data.</text>
</comment>
<feature type="transmembrane region" description="Helical" evidence="6">
    <location>
        <begin position="89"/>
        <end position="108"/>
    </location>
</feature>
<comment type="pathway">
    <text evidence="1">Glycan metabolism; pectin degradation; 2-dehydro-3-deoxy-D-gluconate from pectin: step 1/5.</text>
</comment>
<name>A0AAV6X957_9LAMI</name>
<evidence type="ECO:0000256" key="4">
    <source>
        <dbReference type="ARBA" id="ARBA00023316"/>
    </source>
</evidence>
<evidence type="ECO:0000256" key="3">
    <source>
        <dbReference type="ARBA" id="ARBA00023085"/>
    </source>
</evidence>
<dbReference type="InterPro" id="IPR012334">
    <property type="entry name" value="Pectin_lyas_fold"/>
</dbReference>
<evidence type="ECO:0000313" key="8">
    <source>
        <dbReference type="EMBL" id="KAG8379068.1"/>
    </source>
</evidence>
<accession>A0AAV6X957</accession>
<proteinExistence type="predicted"/>
<evidence type="ECO:0000313" key="9">
    <source>
        <dbReference type="Proteomes" id="UP000826271"/>
    </source>
</evidence>
<protein>
    <recommendedName>
        <fullName evidence="7">Pectinesterase catalytic domain-containing protein</fullName>
    </recommendedName>
</protein>
<gene>
    <name evidence="8" type="ORF">BUALT_Bualt07G0049800</name>
</gene>
<sequence length="354" mass="39495">MAEVNLTPFDLPSTSGLPFVDIEVDVEVPSVELLESAHAPSRASTDNMNSMGGQSIDVNPGSPIPLHETLPPHEVHMHHIFNWRRVSQILVISIIIIILALSIGSAFMPRKHKRNDGCKISFVVSKNGTSDFRTISKAVEASPSYSEFKICILIQKGEYNEGVNLVMIKLIYFSRGKESRKLQFLQMQARMELVMDGVNGEGFLSRDLTITNLAKEGVAVENWAHHSVFFRCRFVGTNETVQAERKDQLYHSCEFHGRTYLVTGDAAAFFHKCTFSSERSHPKEEIVFTGQSRNLFTSKVGFTFHRCGFYTVDRSINNSQSIFLGSALGDCAVIVVMQSFLDASIGGYFIDTPL</sequence>
<organism evidence="8 9">
    <name type="scientific">Buddleja alternifolia</name>
    <dbReference type="NCBI Taxonomy" id="168488"/>
    <lineage>
        <taxon>Eukaryota</taxon>
        <taxon>Viridiplantae</taxon>
        <taxon>Streptophyta</taxon>
        <taxon>Embryophyta</taxon>
        <taxon>Tracheophyta</taxon>
        <taxon>Spermatophyta</taxon>
        <taxon>Magnoliopsida</taxon>
        <taxon>eudicotyledons</taxon>
        <taxon>Gunneridae</taxon>
        <taxon>Pentapetalae</taxon>
        <taxon>asterids</taxon>
        <taxon>lamiids</taxon>
        <taxon>Lamiales</taxon>
        <taxon>Scrophulariaceae</taxon>
        <taxon>Buddlejeae</taxon>
        <taxon>Buddleja</taxon>
    </lineage>
</organism>